<evidence type="ECO:0000256" key="2">
    <source>
        <dbReference type="ARBA" id="ARBA00023015"/>
    </source>
</evidence>
<dbReference type="Pfam" id="PF00196">
    <property type="entry name" value="GerE"/>
    <property type="match status" value="1"/>
</dbReference>
<feature type="domain" description="HTH luxR-type" evidence="6">
    <location>
        <begin position="167"/>
        <end position="232"/>
    </location>
</feature>
<accession>A0A4R6S3Z1</accession>
<dbReference type="SUPFAM" id="SSF52172">
    <property type="entry name" value="CheY-like"/>
    <property type="match status" value="1"/>
</dbReference>
<dbReference type="OrthoDB" id="9808843at2"/>
<keyword evidence="9" id="KW-1185">Reference proteome</keyword>
<dbReference type="InterPro" id="IPR011006">
    <property type="entry name" value="CheY-like_superfamily"/>
</dbReference>
<dbReference type="InterPro" id="IPR000792">
    <property type="entry name" value="Tscrpt_reg_LuxR_C"/>
</dbReference>
<protein>
    <submittedName>
        <fullName evidence="8">LuxR family two component transcriptional regulator</fullName>
    </submittedName>
</protein>
<keyword evidence="1 5" id="KW-0597">Phosphoprotein</keyword>
<dbReference type="GO" id="GO:0003677">
    <property type="term" value="F:DNA binding"/>
    <property type="evidence" value="ECO:0007669"/>
    <property type="project" value="UniProtKB-KW"/>
</dbReference>
<dbReference type="CDD" id="cd17535">
    <property type="entry name" value="REC_NarL-like"/>
    <property type="match status" value="1"/>
</dbReference>
<dbReference type="GO" id="GO:0006355">
    <property type="term" value="P:regulation of DNA-templated transcription"/>
    <property type="evidence" value="ECO:0007669"/>
    <property type="project" value="InterPro"/>
</dbReference>
<dbReference type="PROSITE" id="PS00622">
    <property type="entry name" value="HTH_LUXR_1"/>
    <property type="match status" value="1"/>
</dbReference>
<evidence type="ECO:0000256" key="3">
    <source>
        <dbReference type="ARBA" id="ARBA00023125"/>
    </source>
</evidence>
<dbReference type="EMBL" id="SNYA01000002">
    <property type="protein sequence ID" value="TDP94370.1"/>
    <property type="molecule type" value="Genomic_DNA"/>
</dbReference>
<organism evidence="8 9">
    <name type="scientific">Leucobacter luti</name>
    <dbReference type="NCBI Taxonomy" id="340320"/>
    <lineage>
        <taxon>Bacteria</taxon>
        <taxon>Bacillati</taxon>
        <taxon>Actinomycetota</taxon>
        <taxon>Actinomycetes</taxon>
        <taxon>Micrococcales</taxon>
        <taxon>Microbacteriaceae</taxon>
        <taxon>Leucobacter</taxon>
    </lineage>
</organism>
<proteinExistence type="predicted"/>
<dbReference type="InterPro" id="IPR016032">
    <property type="entry name" value="Sig_transdc_resp-reg_C-effctor"/>
</dbReference>
<keyword evidence="4" id="KW-0804">Transcription</keyword>
<dbReference type="SMART" id="SM00448">
    <property type="entry name" value="REC"/>
    <property type="match status" value="1"/>
</dbReference>
<dbReference type="InterPro" id="IPR039420">
    <property type="entry name" value="WalR-like"/>
</dbReference>
<dbReference type="Pfam" id="PF00072">
    <property type="entry name" value="Response_reg"/>
    <property type="match status" value="1"/>
</dbReference>
<dbReference type="PRINTS" id="PR00038">
    <property type="entry name" value="HTHLUXR"/>
</dbReference>
<evidence type="ECO:0000313" key="9">
    <source>
        <dbReference type="Proteomes" id="UP000295601"/>
    </source>
</evidence>
<dbReference type="Gene3D" id="3.40.50.2300">
    <property type="match status" value="1"/>
</dbReference>
<dbReference type="PROSITE" id="PS50043">
    <property type="entry name" value="HTH_LUXR_2"/>
    <property type="match status" value="1"/>
</dbReference>
<feature type="modified residue" description="4-aspartylphosphate" evidence="5">
    <location>
        <position position="72"/>
    </location>
</feature>
<evidence type="ECO:0000313" key="8">
    <source>
        <dbReference type="EMBL" id="TDP94370.1"/>
    </source>
</evidence>
<gene>
    <name evidence="8" type="ORF">EDF62_0785</name>
</gene>
<dbReference type="PANTHER" id="PTHR43214">
    <property type="entry name" value="TWO-COMPONENT RESPONSE REGULATOR"/>
    <property type="match status" value="1"/>
</dbReference>
<evidence type="ECO:0000256" key="4">
    <source>
        <dbReference type="ARBA" id="ARBA00023163"/>
    </source>
</evidence>
<evidence type="ECO:0000259" key="7">
    <source>
        <dbReference type="PROSITE" id="PS50110"/>
    </source>
</evidence>
<dbReference type="RefSeq" id="WP_133615970.1">
    <property type="nucleotide sequence ID" value="NZ_SNYA01000002.1"/>
</dbReference>
<feature type="domain" description="Response regulatory" evidence="7">
    <location>
        <begin position="22"/>
        <end position="136"/>
    </location>
</feature>
<dbReference type="Proteomes" id="UP000295601">
    <property type="component" value="Unassembled WGS sequence"/>
</dbReference>
<comment type="caution">
    <text evidence="8">The sequence shown here is derived from an EMBL/GenBank/DDBJ whole genome shotgun (WGS) entry which is preliminary data.</text>
</comment>
<dbReference type="GO" id="GO:0000160">
    <property type="term" value="P:phosphorelay signal transduction system"/>
    <property type="evidence" value="ECO:0007669"/>
    <property type="project" value="InterPro"/>
</dbReference>
<dbReference type="InterPro" id="IPR058245">
    <property type="entry name" value="NreC/VraR/RcsB-like_REC"/>
</dbReference>
<dbReference type="SUPFAM" id="SSF46894">
    <property type="entry name" value="C-terminal effector domain of the bipartite response regulators"/>
    <property type="match status" value="1"/>
</dbReference>
<dbReference type="InterPro" id="IPR001789">
    <property type="entry name" value="Sig_transdc_resp-reg_receiver"/>
</dbReference>
<evidence type="ECO:0000256" key="5">
    <source>
        <dbReference type="PROSITE-ProRule" id="PRU00169"/>
    </source>
</evidence>
<reference evidence="8 9" key="1">
    <citation type="submission" date="2019-03" db="EMBL/GenBank/DDBJ databases">
        <title>Genomic analyses of the natural microbiome of Caenorhabditis elegans.</title>
        <authorList>
            <person name="Samuel B."/>
        </authorList>
    </citation>
    <scope>NUCLEOTIDE SEQUENCE [LARGE SCALE GENOMIC DNA]</scope>
    <source>
        <strain evidence="8 9">JUb18</strain>
    </source>
</reference>
<keyword evidence="3" id="KW-0238">DNA-binding</keyword>
<dbReference type="AlphaFoldDB" id="A0A4R6S3Z1"/>
<dbReference type="SMART" id="SM00421">
    <property type="entry name" value="HTH_LUXR"/>
    <property type="match status" value="1"/>
</dbReference>
<name>A0A4R6S3Z1_9MICO</name>
<keyword evidence="2" id="KW-0805">Transcription regulation</keyword>
<dbReference type="PANTHER" id="PTHR43214:SF24">
    <property type="entry name" value="TRANSCRIPTIONAL REGULATORY PROTEIN NARL-RELATED"/>
    <property type="match status" value="1"/>
</dbReference>
<dbReference type="CDD" id="cd06170">
    <property type="entry name" value="LuxR_C_like"/>
    <property type="match status" value="1"/>
</dbReference>
<dbReference type="PROSITE" id="PS50110">
    <property type="entry name" value="RESPONSE_REGULATORY"/>
    <property type="match status" value="1"/>
</dbReference>
<evidence type="ECO:0000256" key="1">
    <source>
        <dbReference type="ARBA" id="ARBA00022553"/>
    </source>
</evidence>
<evidence type="ECO:0000259" key="6">
    <source>
        <dbReference type="PROSITE" id="PS50043"/>
    </source>
</evidence>
<sequence>MNQLGPGGQEFPAAGPPSAKPRVLIADDHAMIREGLRMILEQQGIAVVGEASDGATAIRNARALRPDVVLMDLRMPGTDGVAATREIVAEGLADVLVLTSFDEDELVFAAIRSGAVGFLLKTTGAVQLADAVRRVALGEGALDPRVTRRALAALASTSEPAAQPPPGPPGWELLTERERQVLAALGEGQSNSRIGARLGIGVPTVKTHVSSILTKLRAESRTHVVSLLRGGGSAGA</sequence>